<feature type="chain" id="PRO_5010703267" evidence="1">
    <location>
        <begin position="26"/>
        <end position="220"/>
    </location>
</feature>
<evidence type="ECO:0000259" key="2">
    <source>
        <dbReference type="Pfam" id="PF05548"/>
    </source>
</evidence>
<dbReference type="RefSeq" id="WP_051771983.1">
    <property type="nucleotide sequence ID" value="NZ_FWYC01000027.1"/>
</dbReference>
<accession>A0A1W2FU49</accession>
<dbReference type="Proteomes" id="UP000192840">
    <property type="component" value="Unassembled WGS sequence"/>
</dbReference>
<organism evidence="3 4">
    <name type="scientific">Lentzea albidocapillata</name>
    <dbReference type="NCBI Taxonomy" id="40571"/>
    <lineage>
        <taxon>Bacteria</taxon>
        <taxon>Bacillati</taxon>
        <taxon>Actinomycetota</taxon>
        <taxon>Actinomycetes</taxon>
        <taxon>Pseudonocardiales</taxon>
        <taxon>Pseudonocardiaceae</taxon>
        <taxon>Lentzea</taxon>
    </lineage>
</organism>
<dbReference type="InterPro" id="IPR024079">
    <property type="entry name" value="MetalloPept_cat_dom_sf"/>
</dbReference>
<dbReference type="InterPro" id="IPR008752">
    <property type="entry name" value="Peptidase_M11"/>
</dbReference>
<dbReference type="SUPFAM" id="SSF55486">
    <property type="entry name" value="Metalloproteases ('zincins'), catalytic domain"/>
    <property type="match status" value="1"/>
</dbReference>
<dbReference type="eggNOG" id="ENOG5033RSC">
    <property type="taxonomic scope" value="Bacteria"/>
</dbReference>
<sequence>MRRWLLSVAALVAVTMVTTAIPAGASNSWNNYHWNRATSSTVLRLAILDSVTSTWDASLSQANADWNRSPVFENTVTASDTSTTTRRSCPASTGRVRACNYTYGQTGWRGLAQINLAGGHIAWGTTKVNDSYSWTSAARRHVMCQEIGHDYGLDHQFTNAGSCMDYAGIDDPAYVSPNTHDYNQLVSMYNHGHGTAAAASGPSTTAIVTGDTVTSVLWTD</sequence>
<dbReference type="OrthoDB" id="7594344at2"/>
<evidence type="ECO:0000313" key="4">
    <source>
        <dbReference type="Proteomes" id="UP000192840"/>
    </source>
</evidence>
<keyword evidence="4" id="KW-1185">Reference proteome</keyword>
<gene>
    <name evidence="3" type="ORF">SAMN05660733_08140</name>
</gene>
<feature type="signal peptide" evidence="1">
    <location>
        <begin position="1"/>
        <end position="25"/>
    </location>
</feature>
<proteinExistence type="predicted"/>
<name>A0A1W2FU49_9PSEU</name>
<reference evidence="4" key="1">
    <citation type="submission" date="2017-04" db="EMBL/GenBank/DDBJ databases">
        <authorList>
            <person name="Varghese N."/>
            <person name="Submissions S."/>
        </authorList>
    </citation>
    <scope>NUCLEOTIDE SEQUENCE [LARGE SCALE GENOMIC DNA]</scope>
    <source>
        <strain evidence="4">DSM 44073</strain>
    </source>
</reference>
<dbReference type="EMBL" id="FWYC01000027">
    <property type="protein sequence ID" value="SMD25403.1"/>
    <property type="molecule type" value="Genomic_DNA"/>
</dbReference>
<dbReference type="STRING" id="40571.SAMN05660733_08140"/>
<protein>
    <submittedName>
        <fullName evidence="3">Gametolysin peptidase M11</fullName>
    </submittedName>
</protein>
<evidence type="ECO:0000313" key="3">
    <source>
        <dbReference type="EMBL" id="SMD25403.1"/>
    </source>
</evidence>
<dbReference type="Gene3D" id="3.40.390.10">
    <property type="entry name" value="Collagenase (Catalytic Domain)"/>
    <property type="match status" value="1"/>
</dbReference>
<feature type="domain" description="Peptidase M11 gametolysin" evidence="2">
    <location>
        <begin position="106"/>
        <end position="182"/>
    </location>
</feature>
<dbReference type="Pfam" id="PF05548">
    <property type="entry name" value="Peptidase_M11"/>
    <property type="match status" value="1"/>
</dbReference>
<dbReference type="GO" id="GO:0008237">
    <property type="term" value="F:metallopeptidase activity"/>
    <property type="evidence" value="ECO:0007669"/>
    <property type="project" value="InterPro"/>
</dbReference>
<dbReference type="AlphaFoldDB" id="A0A1W2FU49"/>
<evidence type="ECO:0000256" key="1">
    <source>
        <dbReference type="SAM" id="SignalP"/>
    </source>
</evidence>
<keyword evidence="1" id="KW-0732">Signal</keyword>